<dbReference type="GO" id="GO:0006887">
    <property type="term" value="P:exocytosis"/>
    <property type="evidence" value="ECO:0007669"/>
    <property type="project" value="TreeGrafter"/>
</dbReference>
<feature type="compositionally biased region" description="Basic and acidic residues" evidence="2">
    <location>
        <begin position="367"/>
        <end position="376"/>
    </location>
</feature>
<accession>A0AAJ0FI28</accession>
<dbReference type="CDD" id="cd15857">
    <property type="entry name" value="SNARE_SEC9C"/>
    <property type="match status" value="1"/>
</dbReference>
<dbReference type="GO" id="GO:0005484">
    <property type="term" value="F:SNAP receptor activity"/>
    <property type="evidence" value="ECO:0007669"/>
    <property type="project" value="TreeGrafter"/>
</dbReference>
<evidence type="ECO:0000256" key="2">
    <source>
        <dbReference type="SAM" id="MobiDB-lite"/>
    </source>
</evidence>
<comment type="similarity">
    <text evidence="1">Belongs to the SNAP-25 family.</text>
</comment>
<dbReference type="EMBL" id="MU839005">
    <property type="protein sequence ID" value="KAK1768342.1"/>
    <property type="molecule type" value="Genomic_DNA"/>
</dbReference>
<dbReference type="GO" id="GO:0019905">
    <property type="term" value="F:syntaxin binding"/>
    <property type="evidence" value="ECO:0007669"/>
    <property type="project" value="TreeGrafter"/>
</dbReference>
<feature type="compositionally biased region" description="Acidic residues" evidence="2">
    <location>
        <begin position="377"/>
        <end position="394"/>
    </location>
</feature>
<feature type="domain" description="T-SNARE coiled-coil homology" evidence="3">
    <location>
        <begin position="389"/>
        <end position="451"/>
    </location>
</feature>
<dbReference type="PANTHER" id="PTHR19305">
    <property type="entry name" value="SYNAPTOSOMAL ASSOCIATED PROTEIN"/>
    <property type="match status" value="1"/>
</dbReference>
<feature type="region of interest" description="Disordered" evidence="2">
    <location>
        <begin position="1"/>
        <end position="235"/>
    </location>
</feature>
<dbReference type="Gene3D" id="1.20.5.110">
    <property type="match status" value="2"/>
</dbReference>
<dbReference type="InterPro" id="IPR000727">
    <property type="entry name" value="T_SNARE_dom"/>
</dbReference>
<keyword evidence="5" id="KW-1185">Reference proteome</keyword>
<gene>
    <name evidence="4" type="ORF">QBC33DRAFT_606766</name>
</gene>
<organism evidence="4 5">
    <name type="scientific">Phialemonium atrogriseum</name>
    <dbReference type="NCBI Taxonomy" id="1093897"/>
    <lineage>
        <taxon>Eukaryota</taxon>
        <taxon>Fungi</taxon>
        <taxon>Dikarya</taxon>
        <taxon>Ascomycota</taxon>
        <taxon>Pezizomycotina</taxon>
        <taxon>Sordariomycetes</taxon>
        <taxon>Sordariomycetidae</taxon>
        <taxon>Cephalothecales</taxon>
        <taxon>Cephalothecaceae</taxon>
        <taxon>Phialemonium</taxon>
    </lineage>
</organism>
<feature type="compositionally biased region" description="Basic and acidic residues" evidence="2">
    <location>
        <begin position="8"/>
        <end position="17"/>
    </location>
</feature>
<feature type="compositionally biased region" description="Basic and acidic residues" evidence="2">
    <location>
        <begin position="221"/>
        <end position="235"/>
    </location>
</feature>
<dbReference type="SUPFAM" id="SSF58038">
    <property type="entry name" value="SNARE fusion complex"/>
    <property type="match status" value="2"/>
</dbReference>
<dbReference type="GO" id="GO:0031201">
    <property type="term" value="C:SNARE complex"/>
    <property type="evidence" value="ECO:0007669"/>
    <property type="project" value="TreeGrafter"/>
</dbReference>
<dbReference type="SMART" id="SM00397">
    <property type="entry name" value="t_SNARE"/>
    <property type="match status" value="1"/>
</dbReference>
<feature type="region of interest" description="Disordered" evidence="2">
    <location>
        <begin position="311"/>
        <end position="394"/>
    </location>
</feature>
<evidence type="ECO:0000259" key="3">
    <source>
        <dbReference type="PROSITE" id="PS50192"/>
    </source>
</evidence>
<name>A0AAJ0FI28_9PEZI</name>
<reference evidence="4" key="1">
    <citation type="submission" date="2023-06" db="EMBL/GenBank/DDBJ databases">
        <title>Genome-scale phylogeny and comparative genomics of the fungal order Sordariales.</title>
        <authorList>
            <consortium name="Lawrence Berkeley National Laboratory"/>
            <person name="Hensen N."/>
            <person name="Bonometti L."/>
            <person name="Westerberg I."/>
            <person name="Brannstrom I.O."/>
            <person name="Guillou S."/>
            <person name="Cros-Aarteil S."/>
            <person name="Calhoun S."/>
            <person name="Haridas S."/>
            <person name="Kuo A."/>
            <person name="Mondo S."/>
            <person name="Pangilinan J."/>
            <person name="Riley R."/>
            <person name="Labutti K."/>
            <person name="Andreopoulos B."/>
            <person name="Lipzen A."/>
            <person name="Chen C."/>
            <person name="Yanf M."/>
            <person name="Daum C."/>
            <person name="Ng V."/>
            <person name="Clum A."/>
            <person name="Steindorff A."/>
            <person name="Ohm R."/>
            <person name="Martin F."/>
            <person name="Silar P."/>
            <person name="Natvig D."/>
            <person name="Lalanne C."/>
            <person name="Gautier V."/>
            <person name="Ament-Velasquez S.L."/>
            <person name="Kruys A."/>
            <person name="Hutchinson M.I."/>
            <person name="Powell A.J."/>
            <person name="Barry K."/>
            <person name="Miller A.N."/>
            <person name="Grigoriev I.V."/>
            <person name="Debuchy R."/>
            <person name="Gladieux P."/>
            <person name="Thoren M.H."/>
            <person name="Johannesson H."/>
        </authorList>
    </citation>
    <scope>NUCLEOTIDE SEQUENCE</scope>
    <source>
        <strain evidence="4">8032-3</strain>
    </source>
</reference>
<dbReference type="Proteomes" id="UP001244011">
    <property type="component" value="Unassembled WGS sequence"/>
</dbReference>
<protein>
    <recommendedName>
        <fullName evidence="3">t-SNARE coiled-coil homology domain-containing protein</fullName>
    </recommendedName>
</protein>
<comment type="caution">
    <text evidence="4">The sequence shown here is derived from an EMBL/GenBank/DDBJ whole genome shotgun (WGS) entry which is preliminary data.</text>
</comment>
<feature type="compositionally biased region" description="Gly residues" evidence="2">
    <location>
        <begin position="65"/>
        <end position="91"/>
    </location>
</feature>
<proteinExistence type="inferred from homology"/>
<evidence type="ECO:0000256" key="1">
    <source>
        <dbReference type="ARBA" id="ARBA00009480"/>
    </source>
</evidence>
<dbReference type="PANTHER" id="PTHR19305:SF9">
    <property type="entry name" value="SYNAPTOSOMAL-ASSOCIATED PROTEIN 29"/>
    <property type="match status" value="1"/>
</dbReference>
<dbReference type="RefSeq" id="XP_060284555.1">
    <property type="nucleotide sequence ID" value="XM_060432314.1"/>
</dbReference>
<feature type="compositionally biased region" description="Polar residues" evidence="2">
    <location>
        <begin position="177"/>
        <end position="187"/>
    </location>
</feature>
<dbReference type="GeneID" id="85315501"/>
<dbReference type="GO" id="GO:0006906">
    <property type="term" value="P:vesicle fusion"/>
    <property type="evidence" value="ECO:0007669"/>
    <property type="project" value="TreeGrafter"/>
</dbReference>
<dbReference type="GO" id="GO:0005886">
    <property type="term" value="C:plasma membrane"/>
    <property type="evidence" value="ECO:0007669"/>
    <property type="project" value="TreeGrafter"/>
</dbReference>
<dbReference type="PROSITE" id="PS50192">
    <property type="entry name" value="T_SNARE"/>
    <property type="match status" value="1"/>
</dbReference>
<evidence type="ECO:0000313" key="4">
    <source>
        <dbReference type="EMBL" id="KAK1768342.1"/>
    </source>
</evidence>
<dbReference type="CDD" id="cd15886">
    <property type="entry name" value="SNARE_SEC9N"/>
    <property type="match status" value="1"/>
</dbReference>
<evidence type="ECO:0000313" key="5">
    <source>
        <dbReference type="Proteomes" id="UP001244011"/>
    </source>
</evidence>
<feature type="compositionally biased region" description="Basic and acidic residues" evidence="2">
    <location>
        <begin position="314"/>
        <end position="336"/>
    </location>
</feature>
<sequence length="452" mass="49039">MKKMGFSKKSEGDDDSNRAGLFGRKKSPPQDANPYAQQPAEDPYAKMTPYQQARAGLPGGPRPGAAGGLPGGPRPGGAGLPSGPGPRGGYGTPPPPYSGNPKPSGGYGSEKVGASGGYGANRYDTNDAPPYSSNQRPPPATSQPGARVPARGPGGYGGLGRVDSTATDDNRDALFSGAQTRVAQRSQAPDGDRYGQSGATGDTYDGYGEQRELTEEEQEKEDVRNMGRQIRDVRQESVRTLDRSLALADQAIETSLGTYARLGAQSERLYNTEKNLDLAANQSKIASEKASELKTLNRSMFAVHISNPFTSTKRAAERDQQVLDRHRSERDQRQSTRQDAFAASQRMESSFRDLNRPQLLGLPKTSAAERSKHMFVDDDDDPELAAEDERDEEAIDSKLSDLHGRVGMLNTIGRRMGEEVDQQIVHIDRIGGKSDMVDDSVRMNREQLNRIR</sequence>
<dbReference type="AlphaFoldDB" id="A0AAJ0FI28"/>